<name>A0A3M7SZW2_BRAPC</name>
<accession>A0A3M7SZW2</accession>
<organism evidence="1 2">
    <name type="scientific">Brachionus plicatilis</name>
    <name type="common">Marine rotifer</name>
    <name type="synonym">Brachionus muelleri</name>
    <dbReference type="NCBI Taxonomy" id="10195"/>
    <lineage>
        <taxon>Eukaryota</taxon>
        <taxon>Metazoa</taxon>
        <taxon>Spiralia</taxon>
        <taxon>Gnathifera</taxon>
        <taxon>Rotifera</taxon>
        <taxon>Eurotatoria</taxon>
        <taxon>Monogononta</taxon>
        <taxon>Pseudotrocha</taxon>
        <taxon>Ploima</taxon>
        <taxon>Brachionidae</taxon>
        <taxon>Brachionus</taxon>
    </lineage>
</organism>
<dbReference type="Proteomes" id="UP000276133">
    <property type="component" value="Unassembled WGS sequence"/>
</dbReference>
<comment type="caution">
    <text evidence="1">The sequence shown here is derived from an EMBL/GenBank/DDBJ whole genome shotgun (WGS) entry which is preliminary data.</text>
</comment>
<proteinExistence type="predicted"/>
<evidence type="ECO:0000313" key="2">
    <source>
        <dbReference type="Proteomes" id="UP000276133"/>
    </source>
</evidence>
<reference evidence="1 2" key="1">
    <citation type="journal article" date="2018" name="Sci. Rep.">
        <title>Genomic signatures of local adaptation to the degree of environmental predictability in rotifers.</title>
        <authorList>
            <person name="Franch-Gras L."/>
            <person name="Hahn C."/>
            <person name="Garcia-Roger E.M."/>
            <person name="Carmona M.J."/>
            <person name="Serra M."/>
            <person name="Gomez A."/>
        </authorList>
    </citation>
    <scope>NUCLEOTIDE SEQUENCE [LARGE SCALE GENOMIC DNA]</scope>
    <source>
        <strain evidence="1">HYR1</strain>
    </source>
</reference>
<evidence type="ECO:0000313" key="1">
    <source>
        <dbReference type="EMBL" id="RNA41118.1"/>
    </source>
</evidence>
<sequence>MTNVFAFIKNFGIISSNPQVPYYTSHMSTNSKKPFNIFFKSLLQNIYKKFKLYLSDRIGKIFLFFDQFRIHYYK</sequence>
<gene>
    <name evidence="1" type="ORF">BpHYR1_013373</name>
</gene>
<dbReference type="EMBL" id="REGN01000557">
    <property type="protein sequence ID" value="RNA41118.1"/>
    <property type="molecule type" value="Genomic_DNA"/>
</dbReference>
<protein>
    <submittedName>
        <fullName evidence="1">Uncharacterized protein</fullName>
    </submittedName>
</protein>
<keyword evidence="2" id="KW-1185">Reference proteome</keyword>
<dbReference type="AlphaFoldDB" id="A0A3M7SZW2"/>